<name>A0A261U9Y2_9BORD</name>
<evidence type="ECO:0000313" key="2">
    <source>
        <dbReference type="Proteomes" id="UP000216885"/>
    </source>
</evidence>
<organism evidence="1 2">
    <name type="scientific">Bordetella genomosp. 4</name>
    <dbReference type="NCBI Taxonomy" id="463044"/>
    <lineage>
        <taxon>Bacteria</taxon>
        <taxon>Pseudomonadati</taxon>
        <taxon>Pseudomonadota</taxon>
        <taxon>Betaproteobacteria</taxon>
        <taxon>Burkholderiales</taxon>
        <taxon>Alcaligenaceae</taxon>
        <taxon>Bordetella</taxon>
    </lineage>
</organism>
<dbReference type="RefSeq" id="WP_094837740.1">
    <property type="nucleotide sequence ID" value="NZ_NEVQ01000012.1"/>
</dbReference>
<dbReference type="EMBL" id="NEVQ01000012">
    <property type="protein sequence ID" value="OZI57673.1"/>
    <property type="molecule type" value="Genomic_DNA"/>
</dbReference>
<keyword evidence="2" id="KW-1185">Reference proteome</keyword>
<sequence length="99" mass="10625">MENMNELQKRVDDLEERVKGLQLGLHNLVISICARGSIDISAVAQSYKKLNEATRETFGLAGLPSGEAMDAIGTVLEASGAAVDKALQQRDNPLSKDAQ</sequence>
<dbReference type="AlphaFoldDB" id="A0A261U9Y2"/>
<proteinExistence type="predicted"/>
<evidence type="ECO:0000313" key="1">
    <source>
        <dbReference type="EMBL" id="OZI57673.1"/>
    </source>
</evidence>
<accession>A0A261U9Y2</accession>
<reference evidence="1 2" key="1">
    <citation type="submission" date="2017-05" db="EMBL/GenBank/DDBJ databases">
        <title>Complete and WGS of Bordetella genogroups.</title>
        <authorList>
            <person name="Spilker T."/>
            <person name="LiPuma J."/>
        </authorList>
    </citation>
    <scope>NUCLEOTIDE SEQUENCE [LARGE SCALE GENOMIC DNA]</scope>
    <source>
        <strain evidence="1 2">AU9919</strain>
    </source>
</reference>
<dbReference type="Proteomes" id="UP000216885">
    <property type="component" value="Unassembled WGS sequence"/>
</dbReference>
<gene>
    <name evidence="1" type="ORF">CAL20_09875</name>
</gene>
<comment type="caution">
    <text evidence="1">The sequence shown here is derived from an EMBL/GenBank/DDBJ whole genome shotgun (WGS) entry which is preliminary data.</text>
</comment>
<protein>
    <submittedName>
        <fullName evidence="1">Uncharacterized protein</fullName>
    </submittedName>
</protein>